<proteinExistence type="predicted"/>
<dbReference type="EMBL" id="JBHSGB010000001">
    <property type="protein sequence ID" value="MFC4653642.1"/>
    <property type="molecule type" value="Genomic_DNA"/>
</dbReference>
<sequence length="76" mass="8892">MKQERRRSAKSFNQFWQLLNPAQQFSVFELQRFGYELSFVRKLEQQHLAVLKAGDRLASVDIEGQINIAPTVVLRD</sequence>
<gene>
    <name evidence="1" type="ORF">ACFO3I_01255</name>
</gene>
<keyword evidence="2" id="KW-1185">Reference proteome</keyword>
<protein>
    <submittedName>
        <fullName evidence="1">Uncharacterized protein</fullName>
    </submittedName>
</protein>
<name>A0ABV9JG56_9GAMM</name>
<dbReference type="Proteomes" id="UP001595962">
    <property type="component" value="Unassembled WGS sequence"/>
</dbReference>
<evidence type="ECO:0000313" key="1">
    <source>
        <dbReference type="EMBL" id="MFC4653642.1"/>
    </source>
</evidence>
<evidence type="ECO:0000313" key="2">
    <source>
        <dbReference type="Proteomes" id="UP001595962"/>
    </source>
</evidence>
<dbReference type="RefSeq" id="WP_377331079.1">
    <property type="nucleotide sequence ID" value="NZ_JBHSGB010000001.1"/>
</dbReference>
<accession>A0ABV9JG56</accession>
<reference evidence="2" key="1">
    <citation type="journal article" date="2019" name="Int. J. Syst. Evol. Microbiol.">
        <title>The Global Catalogue of Microorganisms (GCM) 10K type strain sequencing project: providing services to taxonomists for standard genome sequencing and annotation.</title>
        <authorList>
            <consortium name="The Broad Institute Genomics Platform"/>
            <consortium name="The Broad Institute Genome Sequencing Center for Infectious Disease"/>
            <person name="Wu L."/>
            <person name="Ma J."/>
        </authorList>
    </citation>
    <scope>NUCLEOTIDE SEQUENCE [LARGE SCALE GENOMIC DNA]</scope>
    <source>
        <strain evidence="2">DT28</strain>
    </source>
</reference>
<organism evidence="1 2">
    <name type="scientific">Rheinheimera marina</name>
    <dbReference type="NCBI Taxonomy" id="1774958"/>
    <lineage>
        <taxon>Bacteria</taxon>
        <taxon>Pseudomonadati</taxon>
        <taxon>Pseudomonadota</taxon>
        <taxon>Gammaproteobacteria</taxon>
        <taxon>Chromatiales</taxon>
        <taxon>Chromatiaceae</taxon>
        <taxon>Rheinheimera</taxon>
    </lineage>
</organism>
<comment type="caution">
    <text evidence="1">The sequence shown here is derived from an EMBL/GenBank/DDBJ whole genome shotgun (WGS) entry which is preliminary data.</text>
</comment>